<evidence type="ECO:0000256" key="3">
    <source>
        <dbReference type="ARBA" id="ARBA00022989"/>
    </source>
</evidence>
<keyword evidence="3 7" id="KW-1133">Transmembrane helix</keyword>
<name>A0A2B4R4F9_STYPI</name>
<evidence type="ECO:0000256" key="5">
    <source>
        <dbReference type="PROSITE-ProRule" id="PRU00339"/>
    </source>
</evidence>
<feature type="compositionally biased region" description="Basic residues" evidence="6">
    <location>
        <begin position="675"/>
        <end position="715"/>
    </location>
</feature>
<evidence type="ECO:0000256" key="4">
    <source>
        <dbReference type="ARBA" id="ARBA00023136"/>
    </source>
</evidence>
<dbReference type="Gene3D" id="1.25.40.10">
    <property type="entry name" value="Tetratricopeptide repeat domain"/>
    <property type="match status" value="2"/>
</dbReference>
<dbReference type="Pfam" id="PF13519">
    <property type="entry name" value="VWA_2"/>
    <property type="match status" value="1"/>
</dbReference>
<feature type="repeat" description="TPR" evidence="5">
    <location>
        <begin position="627"/>
        <end position="660"/>
    </location>
</feature>
<feature type="region of interest" description="Disordered" evidence="6">
    <location>
        <begin position="675"/>
        <end position="740"/>
    </location>
</feature>
<evidence type="ECO:0000259" key="8">
    <source>
        <dbReference type="PROSITE" id="PS50234"/>
    </source>
</evidence>
<dbReference type="InterPro" id="IPR002035">
    <property type="entry name" value="VWF_A"/>
</dbReference>
<dbReference type="PANTHER" id="PTHR22550">
    <property type="entry name" value="SPORE GERMINATION PROTEIN"/>
    <property type="match status" value="1"/>
</dbReference>
<proteinExistence type="predicted"/>
<keyword evidence="4 7" id="KW-0472">Membrane</keyword>
<evidence type="ECO:0000313" key="9">
    <source>
        <dbReference type="EMBL" id="PFX12501.1"/>
    </source>
</evidence>
<feature type="domain" description="VWFA" evidence="8">
    <location>
        <begin position="1"/>
        <end position="184"/>
    </location>
</feature>
<dbReference type="Pfam" id="PF00092">
    <property type="entry name" value="VWA"/>
    <property type="match status" value="1"/>
</dbReference>
<dbReference type="Pfam" id="PF13414">
    <property type="entry name" value="TPR_11"/>
    <property type="match status" value="1"/>
</dbReference>
<evidence type="ECO:0000256" key="1">
    <source>
        <dbReference type="ARBA" id="ARBA00022475"/>
    </source>
</evidence>
<dbReference type="InterPro" id="IPR011990">
    <property type="entry name" value="TPR-like_helical_dom_sf"/>
</dbReference>
<dbReference type="SMART" id="SM00327">
    <property type="entry name" value="VWA"/>
    <property type="match status" value="2"/>
</dbReference>
<dbReference type="PANTHER" id="PTHR22550:SF5">
    <property type="entry name" value="LEUCINE ZIPPER PROTEIN 4"/>
    <property type="match status" value="1"/>
</dbReference>
<dbReference type="EMBL" id="LSMT01001331">
    <property type="protein sequence ID" value="PFX12501.1"/>
    <property type="molecule type" value="Genomic_DNA"/>
</dbReference>
<dbReference type="STRING" id="50429.A0A2B4R4F9"/>
<gene>
    <name evidence="9" type="ORF">AWC38_SpisGene23532</name>
</gene>
<dbReference type="PROSITE" id="PS50005">
    <property type="entry name" value="TPR"/>
    <property type="match status" value="2"/>
</dbReference>
<feature type="domain" description="VWFA" evidence="8">
    <location>
        <begin position="266"/>
        <end position="401"/>
    </location>
</feature>
<feature type="compositionally biased region" description="Basic residues" evidence="6">
    <location>
        <begin position="731"/>
        <end position="740"/>
    </location>
</feature>
<protein>
    <submittedName>
        <fullName evidence="9">Uncharacterized protein BB-0173</fullName>
    </submittedName>
</protein>
<keyword evidence="2 7" id="KW-0812">Transmembrane</keyword>
<dbReference type="InterPro" id="IPR036465">
    <property type="entry name" value="vWFA_dom_sf"/>
</dbReference>
<feature type="transmembrane region" description="Helical" evidence="7">
    <location>
        <begin position="231"/>
        <end position="249"/>
    </location>
</feature>
<evidence type="ECO:0000256" key="6">
    <source>
        <dbReference type="SAM" id="MobiDB-lite"/>
    </source>
</evidence>
<dbReference type="SUPFAM" id="SSF53300">
    <property type="entry name" value="vWA-like"/>
    <property type="match status" value="2"/>
</dbReference>
<dbReference type="SMART" id="SM00028">
    <property type="entry name" value="TPR"/>
    <property type="match status" value="3"/>
</dbReference>
<keyword evidence="5" id="KW-0802">TPR repeat</keyword>
<dbReference type="PROSITE" id="PS50234">
    <property type="entry name" value="VWFA"/>
    <property type="match status" value="2"/>
</dbReference>
<keyword evidence="1" id="KW-1003">Cell membrane</keyword>
<organism evidence="9">
    <name type="scientific">Stylophora pistillata</name>
    <name type="common">Smooth cauliflower coral</name>
    <dbReference type="NCBI Taxonomy" id="50429"/>
    <lineage>
        <taxon>Eukaryota</taxon>
        <taxon>Metazoa</taxon>
        <taxon>Cnidaria</taxon>
        <taxon>Anthozoa</taxon>
        <taxon>Hexacorallia</taxon>
        <taxon>Scleractinia</taxon>
        <taxon>Astrocoeniina</taxon>
        <taxon>Pocilloporidae</taxon>
        <taxon>Stylophora</taxon>
    </lineage>
</organism>
<evidence type="ECO:0000256" key="2">
    <source>
        <dbReference type="ARBA" id="ARBA00022692"/>
    </source>
</evidence>
<reference evidence="9" key="1">
    <citation type="journal article" date="2017" name="J. ISSAAS">
        <title>Comparative analysis of the genomes of Stylophora pistillata and Acropora digitifera provides evidence for extensive differences between species of corals.</title>
        <authorList>
            <person name="Voolstra C.R."/>
            <person name="Li Y."/>
            <person name="Liew Y.J."/>
            <person name="Baumgarten S."/>
            <person name="Zoccola D."/>
            <person name="Flot J.-F."/>
            <person name="Tambutte S."/>
            <person name="Allemand D."/>
            <person name="Aranda M."/>
        </authorList>
    </citation>
    <scope>NUCLEOTIDE SEQUENCE</scope>
    <source>
        <strain evidence="9">CSM Monaco</strain>
        <tissue evidence="9">Whole animal</tissue>
    </source>
</reference>
<dbReference type="OrthoDB" id="687730at2759"/>
<sequence length="1150" mass="129549">MLARDLRPSRLQALKRVAVDFVRRRPNDRIGIVVYAGESFTKTPVTSDKDIIVRSILEINYGEIEDGTAIGMGLGASVNRLKNSRAKSKVIILLTDGVNNTGFIDPNTATQLAKDLGIKVYTIAIGTNGMAAFPYAKDSNGKLLFRKQRVEIDEKLLEEIANQTGGFYFRATDNQKLQEIYNEIDQLETSKIEEFKYYNYRGYLRKKHLQKKINKDLLAQLAPNYSAFKPLLKISFLLLGFAFLVVALANPKMGFKLQTVKKKGVNVVFALDVSRSMLAQDIAPNRLEKAKQIISKTIENLGSDRVGLIVYAGTAYPLLPITTDHAAAQMFLNEANPEMVSSQGTAIDEAIKLSTKYFDDATANRFLVLLSDGEDHGRASTQAFAKILKEQKIKLFTIGIGTQKGGPIPMEKNGATVYKKDRKGTVVITHRNDETLQKICAATGGKHLEGNITKNAVTTLSKTIANAQKNIFETKQFSDYKDQYGWFVGLALLFFLLEMMMFSGKTKWIQKLNLFKGKNVAIWLVFCTLCSHFVSAQTAQPTPEKIKTSPSKMRKARKFIREGNALYQQKKYEDAAVAYQKALDAVPNYRKALSNLASTRYQQKLLPQAMAGYQQSLKTAEKPIEKADDFHNLGNSLLAQKQYEKAVAFYKKSLINRPTDEETRYNLAYAQSMIKKKKNKGGGGGKNKKNQKKNQKKKGQNKKKNQKKNQKKNPQKNKQDQSKNKQQKQPPPKRKLTPQQRKRLLQALKNQERNTRKKVKAQKAKKKGSFVIEPATIKFKGKSVKSNPIKIEVLPASALPQDPDDPYYKASKAVFMKTRISKQKPYVGEGIYVEYVLYFRYPISNYNLQKMPKYVGFWNQQIAIKDIKVTQAEYNGEQYNTAVMAKSILVPQRAGRLEVDPMSFDVVVGIGTGQYDWFGNPVTKNVSLQVESKKRFVLVNELPLQGKPSDFNGAVGDFKLRLKTDANTVKTYESLQVKVTVSGVGNLGQIAMPKLQVPPSLELYKPERKENFKISRGVLLFPLTVLVARIVGLRKKDTPQNRSKNADALARKYLNTARKKINEKGAFYEALEKGLYNYIKAKLRVDIADINKENIQEMFEKKGVSKTLTDDFIALLAACDLARYTPVNEEATAKHYDTAKDLIAKLNGYF</sequence>
<evidence type="ECO:0000256" key="7">
    <source>
        <dbReference type="SAM" id="Phobius"/>
    </source>
</evidence>
<dbReference type="Gene3D" id="3.40.50.410">
    <property type="entry name" value="von Willebrand factor, type A domain"/>
    <property type="match status" value="2"/>
</dbReference>
<feature type="repeat" description="TPR" evidence="5">
    <location>
        <begin position="556"/>
        <end position="589"/>
    </location>
</feature>
<dbReference type="InterPro" id="IPR019734">
    <property type="entry name" value="TPR_rpt"/>
</dbReference>
<feature type="transmembrane region" description="Helical" evidence="7">
    <location>
        <begin position="484"/>
        <end position="500"/>
    </location>
</feature>
<comment type="caution">
    <text evidence="9">The sequence shown here is derived from an EMBL/GenBank/DDBJ whole genome shotgun (WGS) entry which is preliminary data.</text>
</comment>
<dbReference type="SUPFAM" id="SSF48452">
    <property type="entry name" value="TPR-like"/>
    <property type="match status" value="1"/>
</dbReference>
<dbReference type="AlphaFoldDB" id="A0A2B4R4F9"/>
<accession>A0A2B4R4F9</accession>
<dbReference type="InterPro" id="IPR050768">
    <property type="entry name" value="UPF0353/GerABKA_families"/>
</dbReference>